<protein>
    <recommendedName>
        <fullName evidence="4">F-box domain-containing protein</fullName>
    </recommendedName>
</protein>
<reference evidence="2 3" key="1">
    <citation type="submission" date="2016-04" db="EMBL/GenBank/DDBJ databases">
        <title>A degradative enzymes factory behind the ericoid mycorrhizal symbiosis.</title>
        <authorList>
            <consortium name="DOE Joint Genome Institute"/>
            <person name="Martino E."/>
            <person name="Morin E."/>
            <person name="Grelet G."/>
            <person name="Kuo A."/>
            <person name="Kohler A."/>
            <person name="Daghino S."/>
            <person name="Barry K."/>
            <person name="Choi C."/>
            <person name="Cichocki N."/>
            <person name="Clum A."/>
            <person name="Copeland A."/>
            <person name="Hainaut M."/>
            <person name="Haridas S."/>
            <person name="Labutti K."/>
            <person name="Lindquist E."/>
            <person name="Lipzen A."/>
            <person name="Khouja H.-R."/>
            <person name="Murat C."/>
            <person name="Ohm R."/>
            <person name="Olson A."/>
            <person name="Spatafora J."/>
            <person name="Veneault-Fourrey C."/>
            <person name="Henrissat B."/>
            <person name="Grigoriev I."/>
            <person name="Martin F."/>
            <person name="Perotto S."/>
        </authorList>
    </citation>
    <scope>NUCLEOTIDE SEQUENCE [LARGE SCALE GENOMIC DNA]</scope>
    <source>
        <strain evidence="2 3">E</strain>
    </source>
</reference>
<organism evidence="2 3">
    <name type="scientific">Hyaloscypha bicolor E</name>
    <dbReference type="NCBI Taxonomy" id="1095630"/>
    <lineage>
        <taxon>Eukaryota</taxon>
        <taxon>Fungi</taxon>
        <taxon>Dikarya</taxon>
        <taxon>Ascomycota</taxon>
        <taxon>Pezizomycotina</taxon>
        <taxon>Leotiomycetes</taxon>
        <taxon>Helotiales</taxon>
        <taxon>Hyaloscyphaceae</taxon>
        <taxon>Hyaloscypha</taxon>
        <taxon>Hyaloscypha bicolor</taxon>
    </lineage>
</organism>
<feature type="compositionally biased region" description="Polar residues" evidence="1">
    <location>
        <begin position="147"/>
        <end position="158"/>
    </location>
</feature>
<dbReference type="InParanoid" id="A0A2J6TNB2"/>
<dbReference type="AlphaFoldDB" id="A0A2J6TNB2"/>
<evidence type="ECO:0000313" key="2">
    <source>
        <dbReference type="EMBL" id="PMD64513.1"/>
    </source>
</evidence>
<accession>A0A2J6TNB2</accession>
<evidence type="ECO:0000256" key="1">
    <source>
        <dbReference type="SAM" id="MobiDB-lite"/>
    </source>
</evidence>
<keyword evidence="3" id="KW-1185">Reference proteome</keyword>
<dbReference type="GeneID" id="36584758"/>
<evidence type="ECO:0008006" key="4">
    <source>
        <dbReference type="Google" id="ProtNLM"/>
    </source>
</evidence>
<sequence>MSPIERLSWEVLGLILSRLPKNDDDPSLQFGFDAPPPSPSLLPLYATVCKSWTQHIERRTFKSIRLKSTELDEFSRLVKGHRAAALSSLKYEVVLPTYSENACAKFETKKDQGRNDAVFMDAIHDLFEVFKSWETDSKAGGERGNAQPGTESKTSTNSGSFEFVLSDIYSPMDGPHRGKDKYKEDRMQWELGKRHDLWNYRYEHSFLQLRRAETLPSISRISSFTTNSCSSRIVAPSSLAIMASKFTNLQNLQWACVDDEKKYPEAREQLRYDFAQNLQGLSLHSLVSVDLEYNHEAPSNHNFTPITALHSSSPTTDHLSKALHHLSQAPNLTTFKLDGPIVISPALFWPSSPEGTTHTWPKLQQFHLKFNPCTPSGGWYFTRRPSKTADDDQWDSEGEAMRARDSESDTDSDSDASDSAIWDSYHPIKEGRAQGTIPSRIFRDYPIDEEILPLLKAMAKAVARMPALQMLSVMGAPDGNPDAVFEVAFIEAGVSDLMDENPEDSLRPRLYWQTGDWRPAEEVLDLWKEAARGLLVKFFEF</sequence>
<name>A0A2J6TNB2_9HELO</name>
<feature type="region of interest" description="Disordered" evidence="1">
    <location>
        <begin position="381"/>
        <end position="425"/>
    </location>
</feature>
<dbReference type="RefSeq" id="XP_024741417.1">
    <property type="nucleotide sequence ID" value="XM_024876679.1"/>
</dbReference>
<dbReference type="STRING" id="1095630.A0A2J6TNB2"/>
<dbReference type="OrthoDB" id="5985073at2759"/>
<dbReference type="EMBL" id="KZ613753">
    <property type="protein sequence ID" value="PMD64513.1"/>
    <property type="molecule type" value="Genomic_DNA"/>
</dbReference>
<feature type="region of interest" description="Disordered" evidence="1">
    <location>
        <begin position="138"/>
        <end position="158"/>
    </location>
</feature>
<gene>
    <name evidence="2" type="ORF">K444DRAFT_554976</name>
</gene>
<dbReference type="Proteomes" id="UP000235371">
    <property type="component" value="Unassembled WGS sequence"/>
</dbReference>
<proteinExistence type="predicted"/>
<evidence type="ECO:0000313" key="3">
    <source>
        <dbReference type="Proteomes" id="UP000235371"/>
    </source>
</evidence>